<name>A0A8B9FYM2_9PSIT</name>
<dbReference type="AlphaFoldDB" id="A0A8B9FYM2"/>
<dbReference type="Ensembl" id="ENSACOT00000014208.1">
    <property type="protein sequence ID" value="ENSACOP00000013726.1"/>
    <property type="gene ID" value="ENSACOG00000009543.1"/>
</dbReference>
<evidence type="ECO:0000256" key="1">
    <source>
        <dbReference type="ARBA" id="ARBA00004613"/>
    </source>
</evidence>
<evidence type="ECO:0000313" key="4">
    <source>
        <dbReference type="Ensembl" id="ENSACOP00000013726.1"/>
    </source>
</evidence>
<dbReference type="PROSITE" id="PS00259">
    <property type="entry name" value="GASTRIN"/>
    <property type="match status" value="1"/>
</dbReference>
<reference evidence="4" key="1">
    <citation type="submission" date="2025-08" db="UniProtKB">
        <authorList>
            <consortium name="Ensembl"/>
        </authorList>
    </citation>
    <scope>IDENTIFICATION</scope>
</reference>
<organism evidence="4 5">
    <name type="scientific">Amazona collaria</name>
    <name type="common">yellow-billed parrot</name>
    <dbReference type="NCBI Taxonomy" id="241587"/>
    <lineage>
        <taxon>Eukaryota</taxon>
        <taxon>Metazoa</taxon>
        <taxon>Chordata</taxon>
        <taxon>Craniata</taxon>
        <taxon>Vertebrata</taxon>
        <taxon>Euteleostomi</taxon>
        <taxon>Archelosauria</taxon>
        <taxon>Archosauria</taxon>
        <taxon>Dinosauria</taxon>
        <taxon>Saurischia</taxon>
        <taxon>Theropoda</taxon>
        <taxon>Coelurosauria</taxon>
        <taxon>Aves</taxon>
        <taxon>Neognathae</taxon>
        <taxon>Neoaves</taxon>
        <taxon>Telluraves</taxon>
        <taxon>Australaves</taxon>
        <taxon>Psittaciformes</taxon>
        <taxon>Psittacidae</taxon>
        <taxon>Amazona</taxon>
    </lineage>
</organism>
<sequence>MEKTWGPDRRDGGVLETRWDGQRGFVNWPCPGDELPAWATPRHRLSIRLVPWPQPLCSPSPLSLSTAMKVKVCIGLILTIAATACLCRPAVEVPGAGGDPPRPPGSLVRRDWPEPLSQEQKHLISRFLPHIFTELSDHRGYEGMEDLHDLYYPDWMDFGRRSAEDSIDAA</sequence>
<dbReference type="Proteomes" id="UP000694522">
    <property type="component" value="Unplaced"/>
</dbReference>
<reference evidence="4" key="2">
    <citation type="submission" date="2025-09" db="UniProtKB">
        <authorList>
            <consortium name="Ensembl"/>
        </authorList>
    </citation>
    <scope>IDENTIFICATION</scope>
</reference>
<accession>A0A8B9FYM2</accession>
<evidence type="ECO:0000313" key="5">
    <source>
        <dbReference type="Proteomes" id="UP000694522"/>
    </source>
</evidence>
<proteinExistence type="inferred from homology"/>
<dbReference type="InterPro" id="IPR013152">
    <property type="entry name" value="Gastrin/cholecystokinin_CS"/>
</dbReference>
<comment type="subcellular location">
    <subcellularLocation>
        <location evidence="1">Secreted</location>
    </subcellularLocation>
</comment>
<evidence type="ECO:0000256" key="2">
    <source>
        <dbReference type="ARBA" id="ARBA00006273"/>
    </source>
</evidence>
<keyword evidence="3" id="KW-0964">Secreted</keyword>
<evidence type="ECO:0000256" key="3">
    <source>
        <dbReference type="ARBA" id="ARBA00022525"/>
    </source>
</evidence>
<evidence type="ECO:0008006" key="6">
    <source>
        <dbReference type="Google" id="ProtNLM"/>
    </source>
</evidence>
<protein>
    <recommendedName>
        <fullName evidence="6">Gastrin/cholecystokinin-like peptide</fullName>
    </recommendedName>
</protein>
<comment type="similarity">
    <text evidence="2">Belongs to the gastrin/cholecystokinin family.</text>
</comment>
<keyword evidence="5" id="KW-1185">Reference proteome</keyword>
<dbReference type="GO" id="GO:0005576">
    <property type="term" value="C:extracellular region"/>
    <property type="evidence" value="ECO:0007669"/>
    <property type="project" value="UniProtKB-SubCell"/>
</dbReference>